<evidence type="ECO:0000256" key="5">
    <source>
        <dbReference type="ARBA" id="ARBA00023163"/>
    </source>
</evidence>
<feature type="domain" description="Transcription elongation factor GreA/GreB C-terminal" evidence="10">
    <location>
        <begin position="580"/>
        <end position="653"/>
    </location>
</feature>
<dbReference type="GO" id="GO:0003746">
    <property type="term" value="F:translation elongation factor activity"/>
    <property type="evidence" value="ECO:0007669"/>
    <property type="project" value="UniProtKB-KW"/>
</dbReference>
<gene>
    <name evidence="8 12" type="primary">greA</name>
    <name evidence="12" type="ORF">ENW73_01600</name>
</gene>
<evidence type="ECO:0000313" key="12">
    <source>
        <dbReference type="EMBL" id="HHS51548.1"/>
    </source>
</evidence>
<keyword evidence="4 8" id="KW-0238">DNA-binding</keyword>
<evidence type="ECO:0000256" key="1">
    <source>
        <dbReference type="ARBA" id="ARBA00008213"/>
    </source>
</evidence>
<dbReference type="HAMAP" id="MF_00105">
    <property type="entry name" value="GreA_GreB"/>
    <property type="match status" value="1"/>
</dbReference>
<evidence type="ECO:0000256" key="7">
    <source>
        <dbReference type="ARBA" id="ARBA00030776"/>
    </source>
</evidence>
<comment type="function">
    <text evidence="6 8 9">Necessary for efficient RNA polymerase transcription elongation past template-encoded arresting sites. The arresting sites in DNA have the property of trapping a certain fraction of elongating RNA polymerases that pass through, resulting in locked ternary complexes. Cleavage of the nascent transcript by cleavage factors such as GreA or GreB allows the resumption of elongation from the new 3'terminus. GreA releases sequences of 2 to 3 nucleotides.</text>
</comment>
<dbReference type="InterPro" id="IPR036805">
    <property type="entry name" value="Tscrpt_elong_fac_GreA/B_N_sf"/>
</dbReference>
<evidence type="ECO:0000259" key="10">
    <source>
        <dbReference type="Pfam" id="PF01272"/>
    </source>
</evidence>
<evidence type="ECO:0000256" key="3">
    <source>
        <dbReference type="ARBA" id="ARBA00023015"/>
    </source>
</evidence>
<dbReference type="Pfam" id="PF03449">
    <property type="entry name" value="GreA_GreB_N"/>
    <property type="match status" value="1"/>
</dbReference>
<name>A0A7C6A864_UNCW3</name>
<dbReference type="PANTHER" id="PTHR30437:SF4">
    <property type="entry name" value="TRANSCRIPTION ELONGATION FACTOR GREA"/>
    <property type="match status" value="1"/>
</dbReference>
<keyword evidence="3 8" id="KW-0805">Transcription regulation</keyword>
<dbReference type="NCBIfam" id="TIGR01462">
    <property type="entry name" value="greA"/>
    <property type="match status" value="1"/>
</dbReference>
<sequence>MELKEVKNRFQAILKTKDFNALEDFWLDLLAQPNINSQLTYLLDLIQPLFESNPDQGLLFLTILKENIKTNNDDAKTLFVLKAIARFIDAKSEIGDKVKLRKEIADCYRQLFKNCPNLAEFIRKSELLEGKPILSACEWLEKLIAFDVGNYVYSEDFGLGQVTEIDFLLDRLLVLFFDGKKSYFSFAQIKGLRPLSKDNFLVLKRIAPEVLRDKAKNDPKGLFQLLLQSVQKPLRVKEIKELLADIVNEADWAHFWEKTKRLVSNDPNILISNAPERTYAYSETKIEPKTVIKSGSKMVDEVITEEEVRMLNQDEIIGLCLKQKNFNSIKKLLKIIKANRTTDWLEIYSKLFFAHNDPRVLKLLAPDLASANVNFLKEVFDSYRSHPAQFLWLTRQERSMQYALGITAKNSLCQLLEILTNFDFRTYWSEARKCLKANDWSILKKALAEISAIEVQSVYKTIKNLPGLKDFEKIEIKHLIESALGETEAGNLTKTPDITEVIYSTAEGIKKREQELKELLTVAIPASAKEIGKAREFGDLSENYEYKAAKEKQARLVAKVEAIRSELRRAKPIDFAQVSTNVVGIGTKVTLVELVSGKTQVITILGPYDIDLEKGIISYLAPLAKDLLGKKVGDLVTIKSDSDNQQYQIRSIERGC</sequence>
<dbReference type="PANTHER" id="PTHR30437">
    <property type="entry name" value="TRANSCRIPTION ELONGATION FACTOR GREA"/>
    <property type="match status" value="1"/>
</dbReference>
<dbReference type="GO" id="GO:0032784">
    <property type="term" value="P:regulation of DNA-templated transcription elongation"/>
    <property type="evidence" value="ECO:0007669"/>
    <property type="project" value="UniProtKB-UniRule"/>
</dbReference>
<reference evidence="12" key="1">
    <citation type="journal article" date="2020" name="mSystems">
        <title>Genome- and Community-Level Interaction Insights into Carbon Utilization and Element Cycling Functions of Hydrothermarchaeota in Hydrothermal Sediment.</title>
        <authorList>
            <person name="Zhou Z."/>
            <person name="Liu Y."/>
            <person name="Xu W."/>
            <person name="Pan J."/>
            <person name="Luo Z.H."/>
            <person name="Li M."/>
        </authorList>
    </citation>
    <scope>NUCLEOTIDE SEQUENCE [LARGE SCALE GENOMIC DNA]</scope>
    <source>
        <strain evidence="12">SpSt-876</strain>
    </source>
</reference>
<accession>A0A7C6A864</accession>
<dbReference type="GO" id="GO:0070063">
    <property type="term" value="F:RNA polymerase binding"/>
    <property type="evidence" value="ECO:0007669"/>
    <property type="project" value="InterPro"/>
</dbReference>
<dbReference type="InterPro" id="IPR028624">
    <property type="entry name" value="Tscrpt_elong_fac_GreA/B"/>
</dbReference>
<dbReference type="SUPFAM" id="SSF46557">
    <property type="entry name" value="GreA transcript cleavage protein, N-terminal domain"/>
    <property type="match status" value="1"/>
</dbReference>
<dbReference type="Pfam" id="PF01272">
    <property type="entry name" value="GreA_GreB"/>
    <property type="match status" value="1"/>
</dbReference>
<dbReference type="GO" id="GO:0006354">
    <property type="term" value="P:DNA-templated transcription elongation"/>
    <property type="evidence" value="ECO:0007669"/>
    <property type="project" value="TreeGrafter"/>
</dbReference>
<dbReference type="InterPro" id="IPR023459">
    <property type="entry name" value="Tscrpt_elong_fac_GreA/B_fam"/>
</dbReference>
<evidence type="ECO:0000256" key="6">
    <source>
        <dbReference type="ARBA" id="ARBA00024916"/>
    </source>
</evidence>
<dbReference type="Gene3D" id="3.10.50.30">
    <property type="entry name" value="Transcription elongation factor, GreA/GreB, C-terminal domain"/>
    <property type="match status" value="1"/>
</dbReference>
<dbReference type="Gene3D" id="1.10.287.180">
    <property type="entry name" value="Transcription elongation factor, GreA/GreB, N-terminal domain"/>
    <property type="match status" value="1"/>
</dbReference>
<protein>
    <recommendedName>
        <fullName evidence="2 8">Transcription elongation factor GreA</fullName>
    </recommendedName>
    <alternativeName>
        <fullName evidence="7 8">Transcript cleavage factor GreA</fullName>
    </alternativeName>
</protein>
<evidence type="ECO:0000256" key="2">
    <source>
        <dbReference type="ARBA" id="ARBA00013729"/>
    </source>
</evidence>
<dbReference type="FunFam" id="1.10.287.180:FF:000001">
    <property type="entry name" value="Transcription elongation factor GreA"/>
    <property type="match status" value="1"/>
</dbReference>
<comment type="similarity">
    <text evidence="1 8 9">Belongs to the GreA/GreB family.</text>
</comment>
<dbReference type="SUPFAM" id="SSF54534">
    <property type="entry name" value="FKBP-like"/>
    <property type="match status" value="1"/>
</dbReference>
<dbReference type="EMBL" id="DTLI01000036">
    <property type="protein sequence ID" value="HHS51548.1"/>
    <property type="molecule type" value="Genomic_DNA"/>
</dbReference>
<evidence type="ECO:0000259" key="11">
    <source>
        <dbReference type="Pfam" id="PF03449"/>
    </source>
</evidence>
<dbReference type="InterPro" id="IPR001437">
    <property type="entry name" value="Tscrpt_elong_fac_GreA/B_C"/>
</dbReference>
<evidence type="ECO:0000256" key="9">
    <source>
        <dbReference type="RuleBase" id="RU000556"/>
    </source>
</evidence>
<keyword evidence="5 8" id="KW-0804">Transcription</keyword>
<dbReference type="InterPro" id="IPR022691">
    <property type="entry name" value="Tscrpt_elong_fac_GreA/B_N"/>
</dbReference>
<dbReference type="InterPro" id="IPR006359">
    <property type="entry name" value="Tscrpt_elong_fac_GreA"/>
</dbReference>
<dbReference type="InterPro" id="IPR036953">
    <property type="entry name" value="GreA/GreB_C_sf"/>
</dbReference>
<proteinExistence type="inferred from homology"/>
<dbReference type="AlphaFoldDB" id="A0A7C6A864"/>
<keyword evidence="12" id="KW-0648">Protein biosynthesis</keyword>
<evidence type="ECO:0000256" key="4">
    <source>
        <dbReference type="ARBA" id="ARBA00023125"/>
    </source>
</evidence>
<evidence type="ECO:0000256" key="8">
    <source>
        <dbReference type="HAMAP-Rule" id="MF_00105"/>
    </source>
</evidence>
<feature type="domain" description="Transcription elongation factor GreA/GreB N-terminal" evidence="11">
    <location>
        <begin position="502"/>
        <end position="571"/>
    </location>
</feature>
<comment type="caution">
    <text evidence="12">The sequence shown here is derived from an EMBL/GenBank/DDBJ whole genome shotgun (WGS) entry which is preliminary data.</text>
</comment>
<keyword evidence="12" id="KW-0251">Elongation factor</keyword>
<organism evidence="12">
    <name type="scientific">candidate division WOR-3 bacterium</name>
    <dbReference type="NCBI Taxonomy" id="2052148"/>
    <lineage>
        <taxon>Bacteria</taxon>
        <taxon>Bacteria division WOR-3</taxon>
    </lineage>
</organism>
<dbReference type="GO" id="GO:0003677">
    <property type="term" value="F:DNA binding"/>
    <property type="evidence" value="ECO:0007669"/>
    <property type="project" value="UniProtKB-UniRule"/>
</dbReference>